<evidence type="ECO:0000256" key="1">
    <source>
        <dbReference type="ARBA" id="ARBA00001974"/>
    </source>
</evidence>
<evidence type="ECO:0000259" key="7">
    <source>
        <dbReference type="Pfam" id="PF14759"/>
    </source>
</evidence>
<dbReference type="PRINTS" id="PR00411">
    <property type="entry name" value="PNDRDTASEI"/>
</dbReference>
<accession>A0ABW6VAI5</accession>
<dbReference type="PANTHER" id="PTHR43557:SF2">
    <property type="entry name" value="RIESKE DOMAIN-CONTAINING PROTEIN-RELATED"/>
    <property type="match status" value="1"/>
</dbReference>
<feature type="domain" description="Reductase C-terminal" evidence="7">
    <location>
        <begin position="323"/>
        <end position="406"/>
    </location>
</feature>
<dbReference type="InterPro" id="IPR023753">
    <property type="entry name" value="FAD/NAD-binding_dom"/>
</dbReference>
<dbReference type="Proteomes" id="UP001602119">
    <property type="component" value="Unassembled WGS sequence"/>
</dbReference>
<feature type="region of interest" description="Disordered" evidence="5">
    <location>
        <begin position="416"/>
        <end position="444"/>
    </location>
</feature>
<keyword evidence="2" id="KW-0285">Flavoprotein</keyword>
<keyword evidence="3" id="KW-0274">FAD</keyword>
<dbReference type="Gene3D" id="3.50.50.60">
    <property type="entry name" value="FAD/NAD(P)-binding domain"/>
    <property type="match status" value="2"/>
</dbReference>
<keyword evidence="9" id="KW-1185">Reference proteome</keyword>
<dbReference type="PRINTS" id="PR00368">
    <property type="entry name" value="FADPNR"/>
</dbReference>
<dbReference type="PANTHER" id="PTHR43557">
    <property type="entry name" value="APOPTOSIS-INDUCING FACTOR 1"/>
    <property type="match status" value="1"/>
</dbReference>
<protein>
    <submittedName>
        <fullName evidence="8">NAD(P)/FAD-dependent oxidoreductase</fullName>
    </submittedName>
</protein>
<evidence type="ECO:0000256" key="3">
    <source>
        <dbReference type="ARBA" id="ARBA00022827"/>
    </source>
</evidence>
<name>A0ABW6VAI5_MICFU</name>
<gene>
    <name evidence="8" type="ORF">ACFY05_26190</name>
</gene>
<evidence type="ECO:0000256" key="4">
    <source>
        <dbReference type="ARBA" id="ARBA00023002"/>
    </source>
</evidence>
<organism evidence="8 9">
    <name type="scientific">Microtetraspora fusca</name>
    <dbReference type="NCBI Taxonomy" id="1997"/>
    <lineage>
        <taxon>Bacteria</taxon>
        <taxon>Bacillati</taxon>
        <taxon>Actinomycetota</taxon>
        <taxon>Actinomycetes</taxon>
        <taxon>Streptosporangiales</taxon>
        <taxon>Streptosporangiaceae</taxon>
        <taxon>Microtetraspora</taxon>
    </lineage>
</organism>
<dbReference type="InterPro" id="IPR036188">
    <property type="entry name" value="FAD/NAD-bd_sf"/>
</dbReference>
<dbReference type="Gene3D" id="3.30.390.30">
    <property type="match status" value="1"/>
</dbReference>
<evidence type="ECO:0000256" key="5">
    <source>
        <dbReference type="SAM" id="MobiDB-lite"/>
    </source>
</evidence>
<dbReference type="SUPFAM" id="SSF51905">
    <property type="entry name" value="FAD/NAD(P)-binding domain"/>
    <property type="match status" value="2"/>
</dbReference>
<dbReference type="InterPro" id="IPR050446">
    <property type="entry name" value="FAD-oxidoreductase/Apoptosis"/>
</dbReference>
<dbReference type="RefSeq" id="WP_387344696.1">
    <property type="nucleotide sequence ID" value="NZ_JBIAXI010000017.1"/>
</dbReference>
<evidence type="ECO:0000259" key="6">
    <source>
        <dbReference type="Pfam" id="PF07992"/>
    </source>
</evidence>
<dbReference type="Pfam" id="PF14759">
    <property type="entry name" value="Reductase_C"/>
    <property type="match status" value="1"/>
</dbReference>
<dbReference type="Pfam" id="PF07992">
    <property type="entry name" value="Pyr_redox_2"/>
    <property type="match status" value="1"/>
</dbReference>
<proteinExistence type="predicted"/>
<evidence type="ECO:0000256" key="2">
    <source>
        <dbReference type="ARBA" id="ARBA00022630"/>
    </source>
</evidence>
<reference evidence="8 9" key="1">
    <citation type="submission" date="2024-10" db="EMBL/GenBank/DDBJ databases">
        <title>The Natural Products Discovery Center: Release of the First 8490 Sequenced Strains for Exploring Actinobacteria Biosynthetic Diversity.</title>
        <authorList>
            <person name="Kalkreuter E."/>
            <person name="Kautsar S.A."/>
            <person name="Yang D."/>
            <person name="Bader C.D."/>
            <person name="Teijaro C.N."/>
            <person name="Fluegel L."/>
            <person name="Davis C.M."/>
            <person name="Simpson J.R."/>
            <person name="Lauterbach L."/>
            <person name="Steele A.D."/>
            <person name="Gui C."/>
            <person name="Meng S."/>
            <person name="Li G."/>
            <person name="Viehrig K."/>
            <person name="Ye F."/>
            <person name="Su P."/>
            <person name="Kiefer A.F."/>
            <person name="Nichols A."/>
            <person name="Cepeda A.J."/>
            <person name="Yan W."/>
            <person name="Fan B."/>
            <person name="Jiang Y."/>
            <person name="Adhikari A."/>
            <person name="Zheng C.-J."/>
            <person name="Schuster L."/>
            <person name="Cowan T.M."/>
            <person name="Smanski M.J."/>
            <person name="Chevrette M.G."/>
            <person name="De Carvalho L.P.S."/>
            <person name="Shen B."/>
        </authorList>
    </citation>
    <scope>NUCLEOTIDE SEQUENCE [LARGE SCALE GENOMIC DNA]</scope>
    <source>
        <strain evidence="8 9">NPDC001281</strain>
    </source>
</reference>
<dbReference type="EMBL" id="JBIAXI010000017">
    <property type="protein sequence ID" value="MFF4776356.1"/>
    <property type="molecule type" value="Genomic_DNA"/>
</dbReference>
<evidence type="ECO:0000313" key="9">
    <source>
        <dbReference type="Proteomes" id="UP001602119"/>
    </source>
</evidence>
<dbReference type="InterPro" id="IPR028202">
    <property type="entry name" value="Reductase_C"/>
</dbReference>
<feature type="domain" description="FAD/NAD(P)-binding" evidence="6">
    <location>
        <begin position="7"/>
        <end position="304"/>
    </location>
</feature>
<sequence length="444" mass="47027">MSADPGIVIIGASLAGAKAAQALRLDHGYDGPITLVGDEPHLPYQRSALSKGYLLGTTGPADLDVLKPQFYADQDITLALGAPATALDLDARRVRLADCTEFPFTQVLIATGARPRRLRVPGADLDGVRYLRNRDDSEHLAAALRAAGNVVVIGAGWLGSELAAASRTFGNHTTVIDPLPTPVYYVLGDRIGGLIARRHRDHGVNLLLGDGVEAILGTRSVEAVQTITGRTIPANLVIVGVGATPNTELAQAAGLCVDGGILTDGHLRTSHPVAVAAGDVARHHHPRYLNPVRIEHWDNAVIHGTAAAATLLGKPTTIDHVPYFFSTQYGSTLEYLGLPTTWDRIITRGEQTTPGFTAIWLDRGIPVAALTIDNRGAADHLRTLIATAHPVDPQQLADPDTPLLDLLPTRRAVPCEAISYGRPRRPNPGQGSASTTHAPRPANA</sequence>
<keyword evidence="4" id="KW-0560">Oxidoreductase</keyword>
<dbReference type="InterPro" id="IPR016156">
    <property type="entry name" value="FAD/NAD-linked_Rdtase_dimer_sf"/>
</dbReference>
<dbReference type="SUPFAM" id="SSF55424">
    <property type="entry name" value="FAD/NAD-linked reductases, dimerisation (C-terminal) domain"/>
    <property type="match status" value="1"/>
</dbReference>
<comment type="caution">
    <text evidence="8">The sequence shown here is derived from an EMBL/GenBank/DDBJ whole genome shotgun (WGS) entry which is preliminary data.</text>
</comment>
<evidence type="ECO:0000313" key="8">
    <source>
        <dbReference type="EMBL" id="MFF4776356.1"/>
    </source>
</evidence>
<comment type="cofactor">
    <cofactor evidence="1">
        <name>FAD</name>
        <dbReference type="ChEBI" id="CHEBI:57692"/>
    </cofactor>
</comment>